<dbReference type="InterPro" id="IPR000683">
    <property type="entry name" value="Gfo/Idh/MocA-like_OxRdtase_N"/>
</dbReference>
<dbReference type="Gene3D" id="3.40.50.720">
    <property type="entry name" value="NAD(P)-binding Rossmann-like Domain"/>
    <property type="match status" value="1"/>
</dbReference>
<evidence type="ECO:0000256" key="2">
    <source>
        <dbReference type="ARBA" id="ARBA00023002"/>
    </source>
</evidence>
<dbReference type="PANTHER" id="PTHR43708">
    <property type="entry name" value="CONSERVED EXPRESSED OXIDOREDUCTASE (EUROFUNG)"/>
    <property type="match status" value="1"/>
</dbReference>
<dbReference type="GO" id="GO:0000166">
    <property type="term" value="F:nucleotide binding"/>
    <property type="evidence" value="ECO:0007669"/>
    <property type="project" value="InterPro"/>
</dbReference>
<dbReference type="AlphaFoldDB" id="A0A0M5IRN4"/>
<proteinExistence type="inferred from homology"/>
<dbReference type="Pfam" id="PF01408">
    <property type="entry name" value="GFO_IDH_MocA"/>
    <property type="match status" value="1"/>
</dbReference>
<evidence type="ECO:0000313" key="6">
    <source>
        <dbReference type="Proteomes" id="UP000068067"/>
    </source>
</evidence>
<dbReference type="Proteomes" id="UP000068067">
    <property type="component" value="Chromosome"/>
</dbReference>
<evidence type="ECO:0000259" key="3">
    <source>
        <dbReference type="Pfam" id="PF01408"/>
    </source>
</evidence>
<dbReference type="PATRIC" id="fig|931089.4.peg.2803"/>
<dbReference type="InterPro" id="IPR036291">
    <property type="entry name" value="NAD(P)-bd_dom_sf"/>
</dbReference>
<dbReference type="STRING" id="931089.CDES_13865"/>
<evidence type="ECO:0000313" key="5">
    <source>
        <dbReference type="EMBL" id="ALC07098.1"/>
    </source>
</evidence>
<protein>
    <submittedName>
        <fullName evidence="5">Oxidoreductase</fullName>
    </submittedName>
</protein>
<dbReference type="EMBL" id="CP009220">
    <property type="protein sequence ID" value="ALC07098.1"/>
    <property type="molecule type" value="Genomic_DNA"/>
</dbReference>
<dbReference type="KEGG" id="cdx:CDES_13865"/>
<keyword evidence="2" id="KW-0560">Oxidoreductase</keyword>
<dbReference type="GO" id="GO:0016491">
    <property type="term" value="F:oxidoreductase activity"/>
    <property type="evidence" value="ECO:0007669"/>
    <property type="project" value="UniProtKB-KW"/>
</dbReference>
<gene>
    <name evidence="5" type="ORF">CDES_13865</name>
</gene>
<organism evidence="5 6">
    <name type="scientific">Corynebacterium deserti GIMN1.010</name>
    <dbReference type="NCBI Taxonomy" id="931089"/>
    <lineage>
        <taxon>Bacteria</taxon>
        <taxon>Bacillati</taxon>
        <taxon>Actinomycetota</taxon>
        <taxon>Actinomycetes</taxon>
        <taxon>Mycobacteriales</taxon>
        <taxon>Corynebacteriaceae</taxon>
        <taxon>Corynebacterium</taxon>
    </lineage>
</organism>
<keyword evidence="6" id="KW-1185">Reference proteome</keyword>
<dbReference type="Pfam" id="PF02894">
    <property type="entry name" value="GFO_IDH_MocA_C"/>
    <property type="match status" value="1"/>
</dbReference>
<accession>A0A0M5IRN4</accession>
<comment type="similarity">
    <text evidence="1">Belongs to the Gfo/Idh/MocA family.</text>
</comment>
<dbReference type="RefSeq" id="WP_053545963.1">
    <property type="nucleotide sequence ID" value="NZ_CP009220.1"/>
</dbReference>
<evidence type="ECO:0000259" key="4">
    <source>
        <dbReference type="Pfam" id="PF02894"/>
    </source>
</evidence>
<sequence length="367" mass="40080">MNNQKIVVGLLGITHPHASARVRALREIDGVEVVAAADTDSRLTYFTDKYDVEARDIDAILSDDSINAIMVHSKSKDMIAHAKRALAAGKSVVVEKPGGGTVADLDELLALKDAARPDQIVQVGYNVRLSESIQKMKELIDAGLIGDVVSIQARGAAKVGEHITEHLNQPADMGGVLWILGCHMLDALVEVFGTPESVNARVHKTSKLSDESSREDSASALLNYGDFSVSFSFDGHDDLEWFESSRITVYGTKGLIEAGILPQSLKVYVNESRNGWPQGWTEWTQSYFTPPFARTESNKFSELPELENTSNFRTEMQGWVNSIRTDSRNVAPVEDALTVARIVKACYDSDANNGASVDIKQLSTAQI</sequence>
<dbReference type="Gene3D" id="3.30.360.10">
    <property type="entry name" value="Dihydrodipicolinate Reductase, domain 2"/>
    <property type="match status" value="1"/>
</dbReference>
<dbReference type="InterPro" id="IPR051317">
    <property type="entry name" value="Gfo/Idh/MocA_oxidoreduct"/>
</dbReference>
<dbReference type="InterPro" id="IPR004104">
    <property type="entry name" value="Gfo/Idh/MocA-like_OxRdtase_C"/>
</dbReference>
<feature type="domain" description="Gfo/Idh/MocA-like oxidoreductase N-terminal" evidence="3">
    <location>
        <begin position="7"/>
        <end position="124"/>
    </location>
</feature>
<reference evidence="5 6" key="1">
    <citation type="submission" date="2014-08" db="EMBL/GenBank/DDBJ databases">
        <title>Complete genome sequence of Corynebacterium deserti GIMN1.010 (=DSM 45689), isolated from desert sand in western China.</title>
        <authorList>
            <person name="Ruckert C."/>
            <person name="Albersmeier A."/>
            <person name="Kalinowski J."/>
        </authorList>
    </citation>
    <scope>NUCLEOTIDE SEQUENCE [LARGE SCALE GENOMIC DNA]</scope>
    <source>
        <strain evidence="5 6">GIMN1.010</strain>
    </source>
</reference>
<dbReference type="SUPFAM" id="SSF51735">
    <property type="entry name" value="NAD(P)-binding Rossmann-fold domains"/>
    <property type="match status" value="1"/>
</dbReference>
<dbReference type="OrthoDB" id="179913at2"/>
<name>A0A0M5IRN4_9CORY</name>
<dbReference type="PANTHER" id="PTHR43708:SF5">
    <property type="entry name" value="CONSERVED EXPRESSED OXIDOREDUCTASE (EUROFUNG)-RELATED"/>
    <property type="match status" value="1"/>
</dbReference>
<evidence type="ECO:0000256" key="1">
    <source>
        <dbReference type="ARBA" id="ARBA00010928"/>
    </source>
</evidence>
<dbReference type="SUPFAM" id="SSF55347">
    <property type="entry name" value="Glyceraldehyde-3-phosphate dehydrogenase-like, C-terminal domain"/>
    <property type="match status" value="1"/>
</dbReference>
<feature type="domain" description="Gfo/Idh/MocA-like oxidoreductase C-terminal" evidence="4">
    <location>
        <begin position="137"/>
        <end position="357"/>
    </location>
</feature>